<feature type="compositionally biased region" description="Acidic residues" evidence="1">
    <location>
        <begin position="122"/>
        <end position="133"/>
    </location>
</feature>
<keyword evidence="3" id="KW-1185">Reference proteome</keyword>
<dbReference type="AlphaFoldDB" id="A0A858R4B2"/>
<reference evidence="2" key="1">
    <citation type="submission" date="2020-04" db="EMBL/GenBank/DDBJ databases">
        <title>A desert anoxygenic phototrophic bacterium fixes CO2 using RubisCO under aerobic conditions.</title>
        <authorList>
            <person name="Tang K."/>
        </authorList>
    </citation>
    <scope>NUCLEOTIDE SEQUENCE [LARGE SCALE GENOMIC DNA]</scope>
    <source>
        <strain evidence="2">MIMtkB3</strain>
    </source>
</reference>
<protein>
    <submittedName>
        <fullName evidence="2">Uncharacterized protein</fullName>
    </submittedName>
</protein>
<feature type="compositionally biased region" description="Low complexity" evidence="1">
    <location>
        <begin position="180"/>
        <end position="191"/>
    </location>
</feature>
<feature type="compositionally biased region" description="Low complexity" evidence="1">
    <location>
        <begin position="91"/>
        <end position="121"/>
    </location>
</feature>
<dbReference type="EMBL" id="CP051775">
    <property type="protein sequence ID" value="QJE72225.1"/>
    <property type="molecule type" value="Genomic_DNA"/>
</dbReference>
<evidence type="ECO:0000256" key="1">
    <source>
        <dbReference type="SAM" id="MobiDB-lite"/>
    </source>
</evidence>
<gene>
    <name evidence="2" type="ORF">HHL28_03130</name>
</gene>
<feature type="region of interest" description="Disordered" evidence="1">
    <location>
        <begin position="172"/>
        <end position="191"/>
    </location>
</feature>
<accession>A0A858R4B2</accession>
<feature type="region of interest" description="Disordered" evidence="1">
    <location>
        <begin position="82"/>
        <end position="148"/>
    </location>
</feature>
<evidence type="ECO:0000313" key="2">
    <source>
        <dbReference type="EMBL" id="QJE72225.1"/>
    </source>
</evidence>
<dbReference type="KEGG" id="acru:HHL28_03130"/>
<dbReference type="Proteomes" id="UP000501891">
    <property type="component" value="Chromosome"/>
</dbReference>
<organism evidence="2 3">
    <name type="scientific">Aerophototrophica crusticola</name>
    <dbReference type="NCBI Taxonomy" id="1709002"/>
    <lineage>
        <taxon>Bacteria</taxon>
        <taxon>Pseudomonadati</taxon>
        <taxon>Pseudomonadota</taxon>
        <taxon>Alphaproteobacteria</taxon>
        <taxon>Rhodospirillales</taxon>
        <taxon>Rhodospirillaceae</taxon>
        <taxon>Aerophototrophica</taxon>
    </lineage>
</organism>
<sequence>MTTLTEIENRIVEAYKAGHGITDIAAMIGVRAAEVIGVVRTNNVQPPSMAVRRQALPDAVAALASQPAPCVPAPQPVVIPAAEELPELPARRTAPRPMASRPAAARPEAAKPAKAKPAAQDFADDDFDDDEDDVRPSSNGKPRGWLMPEAAVTALYAKSGGRYVDVVLKQPATRPLGVKPQAAAPQVRAAA</sequence>
<evidence type="ECO:0000313" key="3">
    <source>
        <dbReference type="Proteomes" id="UP000501891"/>
    </source>
</evidence>
<name>A0A858R4B2_9PROT</name>
<proteinExistence type="predicted"/>